<dbReference type="EMBL" id="CP016808">
    <property type="protein sequence ID" value="ANY68034.1"/>
    <property type="molecule type" value="Genomic_DNA"/>
</dbReference>
<organism evidence="1">
    <name type="scientific">Paenibacillus sp. BIHB 4019</name>
    <dbReference type="NCBI Taxonomy" id="1870819"/>
    <lineage>
        <taxon>Bacteria</taxon>
        <taxon>Bacillati</taxon>
        <taxon>Bacillota</taxon>
        <taxon>Bacilli</taxon>
        <taxon>Bacillales</taxon>
        <taxon>Paenibacillaceae</taxon>
        <taxon>Paenibacillus</taxon>
    </lineage>
</organism>
<dbReference type="AlphaFoldDB" id="A0A1B2DJY2"/>
<dbReference type="RefSeq" id="WP_099519201.1">
    <property type="nucleotide sequence ID" value="NZ_CP016808.1"/>
</dbReference>
<evidence type="ECO:0008006" key="2">
    <source>
        <dbReference type="Google" id="ProtNLM"/>
    </source>
</evidence>
<sequence length="748" mass="82257">MFRNLFNIRLTIFLLLILLTLTTIPTGVFANQQSKVNEALLTRNNENLLVNSDFEVTGTNGIAKNWESYGTANFSLVSNPVSSGGQAQKITVSNLAIGYFVSVNQALEVIPGTPFVLSGRFNIEALSNAKVQLQADFYNRESYLSSTVLDLSQTNTGGYVTLSGHDIIPEKASIVRVHALIRSTGSNGAGTIYADAIKLAYTSEGNLVANSDFKQSGASNSLADAWASVFSATSQFSLVTDPVLNGKKVQKIAVTQLPKNEFVSVYQKMKVTPKQSFNISSRISVESLTNAKVQLFAEFMNGSRYVGSKAMDLDVKTSGAYWTLSGFGEVPEEAITMTLHVLIRGLDNNAAGVIYIDNVSFEYAAEENQLKNGSFELLDSGNMNTGMNASSWSYTWGAQSSFELVTAPEEVTDQLRAQKITVSKLPNNEFIGIHQLLKVTPGQSYSVSGRFKIDALQHAKVQLFLDFSSVNSYVSTDIVDIPATTFGEYIHVSTMGVVPQNAAFVRVYAIIRSQGSNGAGTFFVDDMRFSQESNLLRNANFEREKSGENVAQDWKLVKPVSSIEVNQVIKNQSQPDGQMNVYSSSGLLNYSTQAKNEKRLNTFYKYDLNGNLIKKLSLLANNSRTLIYQGSKSQKVAGSWIPKNEFYSISQTFIVKPNLSFKVSGHVNVEMLHNSKLQLYIDFYDFSGNYVSSNITDAVLTNGQYMLLENQGQTPNQASFAKLHFLLRATEADAAGIFYVDKAAFYYS</sequence>
<dbReference type="Gene3D" id="2.60.120.260">
    <property type="entry name" value="Galactose-binding domain-like"/>
    <property type="match status" value="4"/>
</dbReference>
<name>A0A1B2DJY2_9BACL</name>
<protein>
    <recommendedName>
        <fullName evidence="2">CBM-cenC domain-containing protein</fullName>
    </recommendedName>
</protein>
<reference evidence="1" key="1">
    <citation type="submission" date="2016-08" db="EMBL/GenBank/DDBJ databases">
        <title>Complete Genome Seqeunce of Paenibacillus sp. BIHB 4019 from tea rhizoplane.</title>
        <authorList>
            <person name="Thakur R."/>
            <person name="Swarnkar M.K."/>
            <person name="Gulati A."/>
        </authorList>
    </citation>
    <scope>NUCLEOTIDE SEQUENCE [LARGE SCALE GENOMIC DNA]</scope>
    <source>
        <strain evidence="1">BIHB4019</strain>
    </source>
</reference>
<evidence type="ECO:0000313" key="1">
    <source>
        <dbReference type="EMBL" id="ANY68034.1"/>
    </source>
</evidence>
<gene>
    <name evidence="1" type="ORF">BBD42_17305</name>
</gene>
<proteinExistence type="predicted"/>
<accession>A0A1B2DJY2</accession>